<dbReference type="InterPro" id="IPR002820">
    <property type="entry name" value="Mopterin_CF_biosynth-C_dom"/>
</dbReference>
<dbReference type="Proteomes" id="UP000184241">
    <property type="component" value="Unassembled WGS sequence"/>
</dbReference>
<evidence type="ECO:0000256" key="4">
    <source>
        <dbReference type="ARBA" id="ARBA00023150"/>
    </source>
</evidence>
<dbReference type="InterPro" id="IPR023045">
    <property type="entry name" value="MoaC"/>
</dbReference>
<evidence type="ECO:0000256" key="1">
    <source>
        <dbReference type="ARBA" id="ARBA00001637"/>
    </source>
</evidence>
<organism evidence="8 9">
    <name type="scientific">Clostridium intestinale DSM 6191</name>
    <dbReference type="NCBI Taxonomy" id="1121320"/>
    <lineage>
        <taxon>Bacteria</taxon>
        <taxon>Bacillati</taxon>
        <taxon>Bacillota</taxon>
        <taxon>Clostridia</taxon>
        <taxon>Eubacteriales</taxon>
        <taxon>Clostridiaceae</taxon>
        <taxon>Clostridium</taxon>
    </lineage>
</organism>
<accession>A0A1M5YGA9</accession>
<dbReference type="InterPro" id="IPR036522">
    <property type="entry name" value="MoaC_sf"/>
</dbReference>
<dbReference type="Pfam" id="PF01967">
    <property type="entry name" value="MoaC"/>
    <property type="match status" value="1"/>
</dbReference>
<evidence type="ECO:0000256" key="2">
    <source>
        <dbReference type="ARBA" id="ARBA00005046"/>
    </source>
</evidence>
<dbReference type="UniPathway" id="UPA00344"/>
<dbReference type="GO" id="GO:0006777">
    <property type="term" value="P:Mo-molybdopterin cofactor biosynthetic process"/>
    <property type="evidence" value="ECO:0007669"/>
    <property type="project" value="UniProtKB-UniRule"/>
</dbReference>
<comment type="function">
    <text evidence="6">Catalyzes the conversion of (8S)-3',8-cyclo-7,8-dihydroguanosine 5'-triphosphate to cyclic pyranopterin monophosphate (cPMP).</text>
</comment>
<evidence type="ECO:0000313" key="9">
    <source>
        <dbReference type="Proteomes" id="UP000184241"/>
    </source>
</evidence>
<dbReference type="GO" id="GO:0061799">
    <property type="term" value="F:cyclic pyranopterin monophosphate synthase activity"/>
    <property type="evidence" value="ECO:0007669"/>
    <property type="project" value="UniProtKB-UniRule"/>
</dbReference>
<proteinExistence type="inferred from homology"/>
<dbReference type="PANTHER" id="PTHR22960">
    <property type="entry name" value="MOLYBDOPTERIN COFACTOR SYNTHESIS PROTEIN A"/>
    <property type="match status" value="1"/>
</dbReference>
<comment type="similarity">
    <text evidence="6">Belongs to the MoaC family.</text>
</comment>
<sequence length="164" mass="18135">MEKLTHFDEHGKAKMVDVTEKDITERIARAFGKIQVSPETLKIIEEGKMGKGDVLGVARIAGIMGSKKTSDLIPMCHPLLINGCKIEFNINRENNEIEIYSEVKVSGKTGVEMEALTAVSITALTIYDMCKAVDKGMIIKDIHLIEKIGGKSGHFLYDNNTKIK</sequence>
<comment type="pathway">
    <text evidence="2 6">Cofactor biosynthesis; molybdopterin biosynthesis.</text>
</comment>
<dbReference type="InterPro" id="IPR050105">
    <property type="entry name" value="MoCo_biosynth_MoaA/MoaC"/>
</dbReference>
<dbReference type="NCBIfam" id="NF006870">
    <property type="entry name" value="PRK09364.1"/>
    <property type="match status" value="1"/>
</dbReference>
<gene>
    <name evidence="6" type="primary">moaC</name>
    <name evidence="8" type="ORF">SAMN02745941_01974</name>
</gene>
<comment type="catalytic activity">
    <reaction evidence="1 6">
        <text>(8S)-3',8-cyclo-7,8-dihydroguanosine 5'-triphosphate = cyclic pyranopterin phosphate + diphosphate</text>
        <dbReference type="Rhea" id="RHEA:49580"/>
        <dbReference type="ChEBI" id="CHEBI:33019"/>
        <dbReference type="ChEBI" id="CHEBI:59648"/>
        <dbReference type="ChEBI" id="CHEBI:131766"/>
        <dbReference type="EC" id="4.6.1.17"/>
    </reaction>
</comment>
<dbReference type="PANTHER" id="PTHR22960:SF29">
    <property type="entry name" value="CYCLIC PYRANOPTERIN MONOPHOSPHATE SYNTHASE"/>
    <property type="match status" value="1"/>
</dbReference>
<dbReference type="NCBIfam" id="TIGR00581">
    <property type="entry name" value="moaC"/>
    <property type="match status" value="1"/>
</dbReference>
<keyword evidence="5 6" id="KW-0456">Lyase</keyword>
<name>A0A1M5YGA9_9CLOT</name>
<feature type="binding site" evidence="6">
    <location>
        <begin position="113"/>
        <end position="114"/>
    </location>
    <ligand>
        <name>substrate</name>
    </ligand>
</feature>
<dbReference type="AlphaFoldDB" id="A0A1M5YGA9"/>
<dbReference type="EMBL" id="FQXU01000006">
    <property type="protein sequence ID" value="SHI11080.1"/>
    <property type="molecule type" value="Genomic_DNA"/>
</dbReference>
<evidence type="ECO:0000256" key="5">
    <source>
        <dbReference type="ARBA" id="ARBA00023239"/>
    </source>
</evidence>
<feature type="domain" description="Molybdopterin cofactor biosynthesis C (MoaC)" evidence="7">
    <location>
        <begin position="15"/>
        <end position="150"/>
    </location>
</feature>
<feature type="binding site" evidence="6">
    <location>
        <begin position="75"/>
        <end position="77"/>
    </location>
    <ligand>
        <name>substrate</name>
    </ligand>
</feature>
<reference evidence="8 9" key="1">
    <citation type="submission" date="2016-11" db="EMBL/GenBank/DDBJ databases">
        <authorList>
            <person name="Jaros S."/>
            <person name="Januszkiewicz K."/>
            <person name="Wedrychowicz H."/>
        </authorList>
    </citation>
    <scope>NUCLEOTIDE SEQUENCE [LARGE SCALE GENOMIC DNA]</scope>
    <source>
        <strain evidence="8 9">DSM 6191</strain>
    </source>
</reference>
<feature type="active site" evidence="6">
    <location>
        <position position="128"/>
    </location>
</feature>
<comment type="subunit">
    <text evidence="6">Homohexamer; trimer of dimers.</text>
</comment>
<evidence type="ECO:0000259" key="7">
    <source>
        <dbReference type="Pfam" id="PF01967"/>
    </source>
</evidence>
<dbReference type="SUPFAM" id="SSF55040">
    <property type="entry name" value="Molybdenum cofactor biosynthesis protein C, MoaC"/>
    <property type="match status" value="1"/>
</dbReference>
<evidence type="ECO:0000256" key="3">
    <source>
        <dbReference type="ARBA" id="ARBA00012575"/>
    </source>
</evidence>
<dbReference type="HAMAP" id="MF_01224_B">
    <property type="entry name" value="MoaC_B"/>
    <property type="match status" value="1"/>
</dbReference>
<protein>
    <recommendedName>
        <fullName evidence="3 6">Cyclic pyranopterin monophosphate synthase</fullName>
        <ecNumber evidence="3 6">4.6.1.17</ecNumber>
    </recommendedName>
    <alternativeName>
        <fullName evidence="6">Molybdenum cofactor biosynthesis protein C</fullName>
    </alternativeName>
</protein>
<dbReference type="InterPro" id="IPR047594">
    <property type="entry name" value="MoaC_bact/euk"/>
</dbReference>
<dbReference type="CDD" id="cd01420">
    <property type="entry name" value="MoaC_PE"/>
    <property type="match status" value="1"/>
</dbReference>
<dbReference type="RefSeq" id="WP_073019053.1">
    <property type="nucleotide sequence ID" value="NZ_FQXU01000006.1"/>
</dbReference>
<keyword evidence="4 6" id="KW-0501">Molybdenum cofactor biosynthesis</keyword>
<dbReference type="Gene3D" id="3.30.70.640">
    <property type="entry name" value="Molybdopterin cofactor biosynthesis C (MoaC) domain"/>
    <property type="match status" value="1"/>
</dbReference>
<evidence type="ECO:0000313" key="8">
    <source>
        <dbReference type="EMBL" id="SHI11080.1"/>
    </source>
</evidence>
<dbReference type="EC" id="4.6.1.17" evidence="3 6"/>
<evidence type="ECO:0000256" key="6">
    <source>
        <dbReference type="HAMAP-Rule" id="MF_01224"/>
    </source>
</evidence>